<gene>
    <name evidence="2" type="ORF">GCM10023224_01330</name>
</gene>
<proteinExistence type="predicted"/>
<feature type="compositionally biased region" description="Low complexity" evidence="1">
    <location>
        <begin position="51"/>
        <end position="72"/>
    </location>
</feature>
<feature type="compositionally biased region" description="Gly residues" evidence="1">
    <location>
        <begin position="73"/>
        <end position="91"/>
    </location>
</feature>
<evidence type="ECO:0000256" key="1">
    <source>
        <dbReference type="SAM" id="MobiDB-lite"/>
    </source>
</evidence>
<accession>A0ABP9G2U0</accession>
<name>A0ABP9G2U0_9ACTN</name>
<protein>
    <submittedName>
        <fullName evidence="2">Uncharacterized protein</fullName>
    </submittedName>
</protein>
<reference evidence="3" key="1">
    <citation type="journal article" date="2019" name="Int. J. Syst. Evol. Microbiol.">
        <title>The Global Catalogue of Microorganisms (GCM) 10K type strain sequencing project: providing services to taxonomists for standard genome sequencing and annotation.</title>
        <authorList>
            <consortium name="The Broad Institute Genomics Platform"/>
            <consortium name="The Broad Institute Genome Sequencing Center for Infectious Disease"/>
            <person name="Wu L."/>
            <person name="Ma J."/>
        </authorList>
    </citation>
    <scope>NUCLEOTIDE SEQUENCE [LARGE SCALE GENOMIC DNA]</scope>
    <source>
        <strain evidence="3">JCM 18123</strain>
    </source>
</reference>
<comment type="caution">
    <text evidence="2">The sequence shown here is derived from an EMBL/GenBank/DDBJ whole genome shotgun (WGS) entry which is preliminary data.</text>
</comment>
<dbReference type="Proteomes" id="UP001499993">
    <property type="component" value="Unassembled WGS sequence"/>
</dbReference>
<sequence>MTSAITGSTPAARISSTTPRIAIAVCSTIKVSVIDSFPFRSLERGFQNPVANAPGGPARGAGPPDIRGSRSGSDGGGGGRPQTVGAGGRAGGRATPHPRPVGRDTDPAMQHELGELR</sequence>
<keyword evidence="3" id="KW-1185">Reference proteome</keyword>
<organism evidence="2 3">
    <name type="scientific">Streptomonospora halophila</name>
    <dbReference type="NCBI Taxonomy" id="427369"/>
    <lineage>
        <taxon>Bacteria</taxon>
        <taxon>Bacillati</taxon>
        <taxon>Actinomycetota</taxon>
        <taxon>Actinomycetes</taxon>
        <taxon>Streptosporangiales</taxon>
        <taxon>Nocardiopsidaceae</taxon>
        <taxon>Streptomonospora</taxon>
    </lineage>
</organism>
<evidence type="ECO:0000313" key="2">
    <source>
        <dbReference type="EMBL" id="GAA4926316.1"/>
    </source>
</evidence>
<dbReference type="EMBL" id="BAABIK010000001">
    <property type="protein sequence ID" value="GAA4926316.1"/>
    <property type="molecule type" value="Genomic_DNA"/>
</dbReference>
<evidence type="ECO:0000313" key="3">
    <source>
        <dbReference type="Proteomes" id="UP001499993"/>
    </source>
</evidence>
<feature type="region of interest" description="Disordered" evidence="1">
    <location>
        <begin position="46"/>
        <end position="117"/>
    </location>
</feature>